<comment type="caution">
    <text evidence="1">The sequence shown here is derived from an EMBL/GenBank/DDBJ whole genome shotgun (WGS) entry which is preliminary data.</text>
</comment>
<protein>
    <submittedName>
        <fullName evidence="1">Uncharacterized protein</fullName>
    </submittedName>
</protein>
<accession>A0A261ES92</accession>
<dbReference type="AlphaFoldDB" id="A0A261ES92"/>
<organism evidence="1 2">
    <name type="scientific">Pseudoscardovia radai</name>
    <dbReference type="NCBI Taxonomy" id="987066"/>
    <lineage>
        <taxon>Bacteria</taxon>
        <taxon>Bacillati</taxon>
        <taxon>Actinomycetota</taxon>
        <taxon>Actinomycetes</taxon>
        <taxon>Bifidobacteriales</taxon>
        <taxon>Bifidobacteriaceae</taxon>
        <taxon>Pseudoscardovia</taxon>
    </lineage>
</organism>
<dbReference type="EMBL" id="MWWR01000018">
    <property type="protein sequence ID" value="OZG49727.1"/>
    <property type="molecule type" value="Genomic_DNA"/>
</dbReference>
<reference evidence="1 2" key="1">
    <citation type="journal article" date="2017" name="BMC Genomics">
        <title>Comparative genomic and phylogenomic analyses of the Bifidobacteriaceae family.</title>
        <authorList>
            <person name="Lugli G.A."/>
            <person name="Milani C."/>
            <person name="Turroni F."/>
            <person name="Duranti S."/>
            <person name="Mancabelli L."/>
            <person name="Mangifesta M."/>
            <person name="Ferrario C."/>
            <person name="Modesto M."/>
            <person name="Mattarelli P."/>
            <person name="Jiri K."/>
            <person name="van Sinderen D."/>
            <person name="Ventura M."/>
        </authorList>
    </citation>
    <scope>NUCLEOTIDE SEQUENCE [LARGE SCALE GENOMIC DNA]</scope>
    <source>
        <strain evidence="1 2">DSM 24742</strain>
    </source>
</reference>
<proteinExistence type="predicted"/>
<evidence type="ECO:0000313" key="1">
    <source>
        <dbReference type="EMBL" id="OZG49727.1"/>
    </source>
</evidence>
<dbReference type="RefSeq" id="WP_094661334.1">
    <property type="nucleotide sequence ID" value="NZ_MWWR01000018.1"/>
</dbReference>
<name>A0A261ES92_9BIFI</name>
<evidence type="ECO:0000313" key="2">
    <source>
        <dbReference type="Proteomes" id="UP000216725"/>
    </source>
</evidence>
<keyword evidence="2" id="KW-1185">Reference proteome</keyword>
<gene>
    <name evidence="1" type="ORF">PSRA_1532</name>
</gene>
<dbReference type="Proteomes" id="UP000216725">
    <property type="component" value="Unassembled WGS sequence"/>
</dbReference>
<sequence length="76" mass="8524">MSISNGEGSDIMTTRETIGNSEICDSLDSFNHALSDKKNKYEYQTGKYIEFLRTVKSSSDELDSELRDGIEQALNP</sequence>